<dbReference type="AlphaFoldDB" id="A0AAX3ZZ84"/>
<dbReference type="RefSeq" id="WP_142006782.1">
    <property type="nucleotide sequence ID" value="NZ_CP032404.1"/>
</dbReference>
<keyword evidence="1" id="KW-0614">Plasmid</keyword>
<proteinExistence type="predicted"/>
<organism evidence="1 2">
    <name type="scientific">Rhodococcus erythropolis</name>
    <name type="common">Arthrobacter picolinophilus</name>
    <dbReference type="NCBI Taxonomy" id="1833"/>
    <lineage>
        <taxon>Bacteria</taxon>
        <taxon>Bacillati</taxon>
        <taxon>Actinomycetota</taxon>
        <taxon>Actinomycetes</taxon>
        <taxon>Mycobacteriales</taxon>
        <taxon>Nocardiaceae</taxon>
        <taxon>Rhodococcus</taxon>
        <taxon>Rhodococcus erythropolis group</taxon>
    </lineage>
</organism>
<gene>
    <name evidence="1" type="ORF">QIE55_33325</name>
</gene>
<reference evidence="1" key="1">
    <citation type="submission" date="2023-08" db="EMBL/GenBank/DDBJ databases">
        <title>Isolation and Characterization of Rhodococcus erythropolis MGMM8.</title>
        <authorList>
            <person name="Diabankana R.G.C."/>
            <person name="Afordoanyi D.M."/>
            <person name="Validov S.Z."/>
        </authorList>
    </citation>
    <scope>NUCLEOTIDE SEQUENCE</scope>
    <source>
        <strain evidence="1">MGMM8</strain>
        <plasmid evidence="1">pMGMM8_4</plasmid>
    </source>
</reference>
<geneLocation type="plasmid" evidence="1 2">
    <name>pMGMM8_4</name>
</geneLocation>
<sequence length="259" mass="28794">MTVAVLPFERETPASSLSRDVFLEHVAGKVLTMSELRQRFARIVSERRAWLNLTLDQLQAAGGPSDVTTGKIERAQVEQPSVNTFKKLDAGLRWTEGSAARAFIGDNPVPLEDVPGSRPVARVVDANEDSVTLPLSVVISISEIAKRYEKLYESTTDVTTADKLRSINSELDLVVDRILRAWLIAQVESKTAPPGPIQVEPMVEMLIGDYLNRAAEPPTAQDARELQYLRWLTGHAGDIDEATEQSFIAQWQSRQEKTR</sequence>
<name>A0AAX3ZZ84_RHOER</name>
<evidence type="ECO:0000313" key="2">
    <source>
        <dbReference type="Proteomes" id="UP001230933"/>
    </source>
</evidence>
<dbReference type="EMBL" id="CP133194">
    <property type="protein sequence ID" value="WMN02210.1"/>
    <property type="molecule type" value="Genomic_DNA"/>
</dbReference>
<protein>
    <submittedName>
        <fullName evidence="1">Uncharacterized protein</fullName>
    </submittedName>
</protein>
<accession>A0AAX3ZZ84</accession>
<evidence type="ECO:0000313" key="1">
    <source>
        <dbReference type="EMBL" id="WMN02210.1"/>
    </source>
</evidence>
<dbReference type="Proteomes" id="UP001230933">
    <property type="component" value="Plasmid pMGMM8_4"/>
</dbReference>